<dbReference type="CDD" id="cd03677">
    <property type="entry name" value="MM_CoA_mutase_beta"/>
    <property type="match status" value="1"/>
</dbReference>
<dbReference type="PANTHER" id="PTHR48101:SF4">
    <property type="entry name" value="METHYLMALONYL-COA MUTASE, MITOCHONDRIAL"/>
    <property type="match status" value="1"/>
</dbReference>
<comment type="similarity">
    <text evidence="2">Belongs to the methylmalonyl-CoA mutase family.</text>
</comment>
<dbReference type="GO" id="GO:0046872">
    <property type="term" value="F:metal ion binding"/>
    <property type="evidence" value="ECO:0007669"/>
    <property type="project" value="InterPro"/>
</dbReference>
<keyword evidence="4 8" id="KW-0413">Isomerase</keyword>
<evidence type="ECO:0000259" key="7">
    <source>
        <dbReference type="Pfam" id="PF01642"/>
    </source>
</evidence>
<dbReference type="EMBL" id="JACHIH010000014">
    <property type="protein sequence ID" value="MBB5047783.1"/>
    <property type="molecule type" value="Genomic_DNA"/>
</dbReference>
<dbReference type="GO" id="GO:0004494">
    <property type="term" value="F:methylmalonyl-CoA mutase activity"/>
    <property type="evidence" value="ECO:0007669"/>
    <property type="project" value="UniProtKB-EC"/>
</dbReference>
<organism evidence="8 9">
    <name type="scientific">Rhodopseudomonas rhenobacensis</name>
    <dbReference type="NCBI Taxonomy" id="87461"/>
    <lineage>
        <taxon>Bacteria</taxon>
        <taxon>Pseudomonadati</taxon>
        <taxon>Pseudomonadota</taxon>
        <taxon>Alphaproteobacteria</taxon>
        <taxon>Hyphomicrobiales</taxon>
        <taxon>Nitrobacteraceae</taxon>
        <taxon>Rhodopseudomonas</taxon>
    </lineage>
</organism>
<dbReference type="InterPro" id="IPR036724">
    <property type="entry name" value="Cobalamin-bd_sf"/>
</dbReference>
<dbReference type="InterPro" id="IPR024067">
    <property type="entry name" value="Me-malonyl-CoA_mutase_sm_su_N"/>
</dbReference>
<evidence type="ECO:0000256" key="5">
    <source>
        <dbReference type="ARBA" id="ARBA00023285"/>
    </source>
</evidence>
<comment type="cofactor">
    <cofactor evidence="1">
        <name>adenosylcob(III)alamin</name>
        <dbReference type="ChEBI" id="CHEBI:18408"/>
    </cofactor>
</comment>
<dbReference type="SUPFAM" id="SSF52242">
    <property type="entry name" value="Cobalamin (vitamin B12)-binding domain"/>
    <property type="match status" value="1"/>
</dbReference>
<dbReference type="PANTHER" id="PTHR48101">
    <property type="entry name" value="METHYLMALONYL-COA MUTASE, MITOCHONDRIAL-RELATED"/>
    <property type="match status" value="1"/>
</dbReference>
<dbReference type="GO" id="GO:0005737">
    <property type="term" value="C:cytoplasm"/>
    <property type="evidence" value="ECO:0007669"/>
    <property type="project" value="TreeGrafter"/>
</dbReference>
<evidence type="ECO:0000256" key="3">
    <source>
        <dbReference type="ARBA" id="ARBA00022628"/>
    </source>
</evidence>
<evidence type="ECO:0000256" key="1">
    <source>
        <dbReference type="ARBA" id="ARBA00001922"/>
    </source>
</evidence>
<reference evidence="8 9" key="1">
    <citation type="submission" date="2020-08" db="EMBL/GenBank/DDBJ databases">
        <title>Genomic Encyclopedia of Type Strains, Phase IV (KMG-IV): sequencing the most valuable type-strain genomes for metagenomic binning, comparative biology and taxonomic classification.</title>
        <authorList>
            <person name="Goeker M."/>
        </authorList>
    </citation>
    <scope>NUCLEOTIDE SEQUENCE [LARGE SCALE GENOMIC DNA]</scope>
    <source>
        <strain evidence="8 9">DSM 12706</strain>
    </source>
</reference>
<dbReference type="Gene3D" id="1.10.196.20">
    <property type="match status" value="1"/>
</dbReference>
<dbReference type="Pfam" id="PF01642">
    <property type="entry name" value="MM_CoA_mutase"/>
    <property type="match status" value="1"/>
</dbReference>
<dbReference type="RefSeq" id="WP_246432922.1">
    <property type="nucleotide sequence ID" value="NZ_JACHIH010000014.1"/>
</dbReference>
<dbReference type="InterPro" id="IPR016176">
    <property type="entry name" value="Cbl-dep_enz_cat"/>
</dbReference>
<keyword evidence="5" id="KW-0170">Cobalt</keyword>
<accession>A0A7W7Z4B9</accession>
<feature type="region of interest" description="Disordered" evidence="6">
    <location>
        <begin position="537"/>
        <end position="580"/>
    </location>
</feature>
<dbReference type="Proteomes" id="UP000542353">
    <property type="component" value="Unassembled WGS sequence"/>
</dbReference>
<sequence>MPTTTDELQLAADFPPATYDDWRKLVDGVLKGAPFEKLVGKTYDGLKIDPLYPRAQNAAPIAARAAAAPWQVMQRIDHPDAAKANKQALDDLANGATGLTLVFEAANGARGFGLPATQDGIAALLKDVYLDAGIGIELQVGPQARMAAIYLAEHIKAAGIDPAKCEIRFGLDPIGACAVWGTSAYNWWEIAPAFTDAIKKLTDAGFKGPFAVADGRVIHDAGGSEVQELAYVLSVAVSYLRALDGANVPLDAARSMIYARLSADADQFLTLAKFRALRLLWARVEESCGLQPKPLFVAAETAWRMLTQRDPYVNMLRNTVATFAAGLGGANSVAVLPHTAALGLPDAFARRAARNTQLVLLEESNLDKVSDPAAGSGGIEALTKQLCDAAWTLFQEIEKTGGAFFALGENLLQPKVAATRAARQAAIAKRRDVLTGASEFPNLHEPRAAVLKVKPVEAQPYGKDKIKFNPLAPIRLATPFEALRDKSDHLLARKGARPKVFLASLGTPADFTARAGFAKSFFETGGIEAVDTEGFLASPLPSGERSTGEAQRSRSGEGAIASIADRNPSPAPSPSAQERPLPMGEVKAAFASLASAFTASGAALVCLCSSDKVYATAAIDAAKALHAAGAKHIYLAGRPGDQEAAYREAGVTDFIFAGADALAMLIDAYRRLE</sequence>
<dbReference type="InterPro" id="IPR006099">
    <property type="entry name" value="MeMalonylCoA_mutase_a/b_cat"/>
</dbReference>
<evidence type="ECO:0000313" key="8">
    <source>
        <dbReference type="EMBL" id="MBB5047783.1"/>
    </source>
</evidence>
<dbReference type="EC" id="5.4.99.2" evidence="8"/>
<dbReference type="GO" id="GO:0031419">
    <property type="term" value="F:cobalamin binding"/>
    <property type="evidence" value="ECO:0007669"/>
    <property type="project" value="UniProtKB-KW"/>
</dbReference>
<dbReference type="Gene3D" id="3.20.20.240">
    <property type="entry name" value="Methylmalonyl-CoA mutase"/>
    <property type="match status" value="1"/>
</dbReference>
<evidence type="ECO:0000256" key="6">
    <source>
        <dbReference type="SAM" id="MobiDB-lite"/>
    </source>
</evidence>
<comment type="caution">
    <text evidence="8">The sequence shown here is derived from an EMBL/GenBank/DDBJ whole genome shotgun (WGS) entry which is preliminary data.</text>
</comment>
<keyword evidence="9" id="KW-1185">Reference proteome</keyword>
<proteinExistence type="inferred from homology"/>
<dbReference type="GO" id="GO:0019678">
    <property type="term" value="P:propionate metabolic process, methylmalonyl pathway"/>
    <property type="evidence" value="ECO:0007669"/>
    <property type="project" value="TreeGrafter"/>
</dbReference>
<name>A0A7W7Z4B9_9BRAD</name>
<evidence type="ECO:0000256" key="4">
    <source>
        <dbReference type="ARBA" id="ARBA00023235"/>
    </source>
</evidence>
<feature type="domain" description="Methylmalonyl-CoA mutase alpha/beta chain catalytic" evidence="7">
    <location>
        <begin position="67"/>
        <end position="458"/>
    </location>
</feature>
<gene>
    <name evidence="8" type="ORF">HNR60_002540</name>
</gene>
<protein>
    <submittedName>
        <fullName evidence="8">Methylmalonyl-CoA mutase</fullName>
        <ecNumber evidence="8">5.4.99.2</ecNumber>
    </submittedName>
</protein>
<dbReference type="Gene3D" id="3.40.50.280">
    <property type="entry name" value="Cobalamin-binding domain"/>
    <property type="match status" value="1"/>
</dbReference>
<evidence type="ECO:0000256" key="2">
    <source>
        <dbReference type="ARBA" id="ARBA00008465"/>
    </source>
</evidence>
<dbReference type="AlphaFoldDB" id="A0A7W7Z4B9"/>
<evidence type="ECO:0000313" key="9">
    <source>
        <dbReference type="Proteomes" id="UP000542353"/>
    </source>
</evidence>
<keyword evidence="3" id="KW-0846">Cobalamin</keyword>
<dbReference type="SUPFAM" id="SSF51703">
    <property type="entry name" value="Cobalamin (vitamin B12)-dependent enzymes"/>
    <property type="match status" value="1"/>
</dbReference>